<feature type="domain" description="DUF4283" evidence="3">
    <location>
        <begin position="345"/>
        <end position="430"/>
    </location>
</feature>
<feature type="compositionally biased region" description="Basic and acidic residues" evidence="1">
    <location>
        <begin position="157"/>
        <end position="171"/>
    </location>
</feature>
<keyword evidence="2" id="KW-0812">Transmembrane</keyword>
<keyword evidence="5" id="KW-1185">Reference proteome</keyword>
<sequence>MKATLGRRLPRESNRRVSSFSFKARGWAYIMGRSFGVFESFIFRFVAQLQSFLGVSSFGKTIVTELSFLFLFFFFSSFSLSMYIRIYSGLSVLVPFIRCRGSIMVRKVSASRLEDSPSPSESSSSTSSEESTESESVARISAEIDLPVSAGESTRSVFEERDGQEGGHTEGEEPEVLQPLGTGKLTAVAKKRMEGKGKGVDTASKKKRRLLSSGVSILPAGTSRSERPPTAPRPTRSAGEVTVSMVGSDPPAAIPLERPSTDRPLEPVISLDPEDSGREGPPTYYANPQWCAKFFVYFVFVNSGVLTGAANINLEQNSSPTASKKKGDFVAIKVNPKAYEERLKLCSYSLIGRVILSKGEEPWKISALKAKLQSIWKLNSQWRLISLGRGFFQILLNSEEDKAQVWGIGSLHLKPGILRLQPWTQNFNPNTQRTTNAQIWVRFYDLPWEFWHPQILSDMARGVGIPLKFDRATQEGDYGHFARMLIDVDLSKPLPDSIMIEVGEDCLFPTLYFENVPSFCSVPIVSKVAPYSKMAVYAGSLSTLVCEHNESPCYSNVE</sequence>
<accession>A0AA39RT15</accession>
<gene>
    <name evidence="4" type="ORF">LWI29_027534</name>
</gene>
<evidence type="ECO:0000313" key="4">
    <source>
        <dbReference type="EMBL" id="KAK0579529.1"/>
    </source>
</evidence>
<dbReference type="Proteomes" id="UP001168877">
    <property type="component" value="Unassembled WGS sequence"/>
</dbReference>
<feature type="region of interest" description="Disordered" evidence="1">
    <location>
        <begin position="150"/>
        <end position="243"/>
    </location>
</feature>
<reference evidence="4" key="1">
    <citation type="journal article" date="2022" name="Plant J.">
        <title>Strategies of tolerance reflected in two North American maple genomes.</title>
        <authorList>
            <person name="McEvoy S.L."/>
            <person name="Sezen U.U."/>
            <person name="Trouern-Trend A."/>
            <person name="McMahon S.M."/>
            <person name="Schaberg P.G."/>
            <person name="Yang J."/>
            <person name="Wegrzyn J.L."/>
            <person name="Swenson N.G."/>
        </authorList>
    </citation>
    <scope>NUCLEOTIDE SEQUENCE</scope>
    <source>
        <strain evidence="4">NS2018</strain>
    </source>
</reference>
<dbReference type="InterPro" id="IPR040256">
    <property type="entry name" value="At4g02000-like"/>
</dbReference>
<evidence type="ECO:0000259" key="3">
    <source>
        <dbReference type="Pfam" id="PF14111"/>
    </source>
</evidence>
<reference evidence="4" key="2">
    <citation type="submission" date="2023-06" db="EMBL/GenBank/DDBJ databases">
        <authorList>
            <person name="Swenson N.G."/>
            <person name="Wegrzyn J.L."/>
            <person name="Mcevoy S.L."/>
        </authorList>
    </citation>
    <scope>NUCLEOTIDE SEQUENCE</scope>
    <source>
        <strain evidence="4">NS2018</strain>
        <tissue evidence="4">Leaf</tissue>
    </source>
</reference>
<organism evidence="4 5">
    <name type="scientific">Acer saccharum</name>
    <name type="common">Sugar maple</name>
    <dbReference type="NCBI Taxonomy" id="4024"/>
    <lineage>
        <taxon>Eukaryota</taxon>
        <taxon>Viridiplantae</taxon>
        <taxon>Streptophyta</taxon>
        <taxon>Embryophyta</taxon>
        <taxon>Tracheophyta</taxon>
        <taxon>Spermatophyta</taxon>
        <taxon>Magnoliopsida</taxon>
        <taxon>eudicotyledons</taxon>
        <taxon>Gunneridae</taxon>
        <taxon>Pentapetalae</taxon>
        <taxon>rosids</taxon>
        <taxon>malvids</taxon>
        <taxon>Sapindales</taxon>
        <taxon>Sapindaceae</taxon>
        <taxon>Hippocastanoideae</taxon>
        <taxon>Acereae</taxon>
        <taxon>Acer</taxon>
    </lineage>
</organism>
<feature type="region of interest" description="Disordered" evidence="1">
    <location>
        <begin position="248"/>
        <end position="267"/>
    </location>
</feature>
<dbReference type="PANTHER" id="PTHR31286">
    <property type="entry name" value="GLYCINE-RICH CELL WALL STRUCTURAL PROTEIN 1.8-LIKE"/>
    <property type="match status" value="1"/>
</dbReference>
<feature type="compositionally biased region" description="Low complexity" evidence="1">
    <location>
        <begin position="116"/>
        <end position="129"/>
    </location>
</feature>
<dbReference type="Pfam" id="PF14111">
    <property type="entry name" value="DUF4283"/>
    <property type="match status" value="1"/>
</dbReference>
<comment type="caution">
    <text evidence="4">The sequence shown here is derived from an EMBL/GenBank/DDBJ whole genome shotgun (WGS) entry which is preliminary data.</text>
</comment>
<evidence type="ECO:0000256" key="1">
    <source>
        <dbReference type="SAM" id="MobiDB-lite"/>
    </source>
</evidence>
<evidence type="ECO:0000256" key="2">
    <source>
        <dbReference type="SAM" id="Phobius"/>
    </source>
</evidence>
<name>A0AA39RT15_ACESA</name>
<dbReference type="AlphaFoldDB" id="A0AA39RT15"/>
<protein>
    <recommendedName>
        <fullName evidence="3">DUF4283 domain-containing protein</fullName>
    </recommendedName>
</protein>
<feature type="region of interest" description="Disordered" evidence="1">
    <location>
        <begin position="113"/>
        <end position="138"/>
    </location>
</feature>
<dbReference type="InterPro" id="IPR025558">
    <property type="entry name" value="DUF4283"/>
</dbReference>
<dbReference type="PANTHER" id="PTHR31286:SF60">
    <property type="entry name" value="PROTEIN, PUTATIVE-RELATED"/>
    <property type="match status" value="1"/>
</dbReference>
<feature type="transmembrane region" description="Helical" evidence="2">
    <location>
        <begin position="67"/>
        <end position="97"/>
    </location>
</feature>
<keyword evidence="2" id="KW-0472">Membrane</keyword>
<evidence type="ECO:0000313" key="5">
    <source>
        <dbReference type="Proteomes" id="UP001168877"/>
    </source>
</evidence>
<proteinExistence type="predicted"/>
<dbReference type="EMBL" id="JAUESC010000385">
    <property type="protein sequence ID" value="KAK0579529.1"/>
    <property type="molecule type" value="Genomic_DNA"/>
</dbReference>
<keyword evidence="2" id="KW-1133">Transmembrane helix</keyword>